<evidence type="ECO:0000313" key="2">
    <source>
        <dbReference type="Proteomes" id="UP000785200"/>
    </source>
</evidence>
<dbReference type="OrthoDB" id="20368at2759"/>
<name>A0A9P6VGQ9_9HELO</name>
<comment type="caution">
    <text evidence="1">The sequence shown here is derived from an EMBL/GenBank/DDBJ whole genome shotgun (WGS) entry which is preliminary data.</text>
</comment>
<gene>
    <name evidence="1" type="ORF">D0Z07_6554</name>
</gene>
<keyword evidence="2" id="KW-1185">Reference proteome</keyword>
<organism evidence="1 2">
    <name type="scientific">Hyphodiscus hymeniophilus</name>
    <dbReference type="NCBI Taxonomy" id="353542"/>
    <lineage>
        <taxon>Eukaryota</taxon>
        <taxon>Fungi</taxon>
        <taxon>Dikarya</taxon>
        <taxon>Ascomycota</taxon>
        <taxon>Pezizomycotina</taxon>
        <taxon>Leotiomycetes</taxon>
        <taxon>Helotiales</taxon>
        <taxon>Hyphodiscaceae</taxon>
        <taxon>Hyphodiscus</taxon>
    </lineage>
</organism>
<reference evidence="1" key="1">
    <citation type="submission" date="2019-07" db="EMBL/GenBank/DDBJ databases">
        <title>Hyphodiscus hymeniophilus genome sequencing and assembly.</title>
        <authorList>
            <person name="Kramer G."/>
            <person name="Nodwell J."/>
        </authorList>
    </citation>
    <scope>NUCLEOTIDE SEQUENCE</scope>
    <source>
        <strain evidence="1">ATCC 34498</strain>
    </source>
</reference>
<accession>A0A9P6VGQ9</accession>
<dbReference type="EMBL" id="VNKQ01000012">
    <property type="protein sequence ID" value="KAG0647706.1"/>
    <property type="molecule type" value="Genomic_DNA"/>
</dbReference>
<evidence type="ECO:0000313" key="1">
    <source>
        <dbReference type="EMBL" id="KAG0647706.1"/>
    </source>
</evidence>
<dbReference type="AlphaFoldDB" id="A0A9P6VGQ9"/>
<sequence length="408" mass="45859">MLSRRNIILAVVCFIILVVVYDNRDILPANLPLSPSPSSLGNGTTGVTTTVTSHIKDAGGRTSPLSPHVLNYYDQVFSEKPAPFDFPAVRQQCAHTKWPEDDVYLKCGGMSAGLTSIMSQVKVCLKMALETGVGIVLPAMPLRDSKDLKEFNFLNGDAYLTYDKWFDAEFLIEQMKQACPQMKIIHPDQLDSVSFPVRYNWDIDIGKAPGFQLFNSYFWAGKSFKNYFEAEFKKLEDMEALSPNHDDSKKGITVVTIMSAFLLFRIMDDPTGNDLRLWNDLSTIIRFREEPRAIVGNLLGNLNRPFYGVHFRAESDTIWSSPDHQLAVDLEALDKAWNAYGKPGEQKPLIYLACGDQGQIEKFVSAGKERGWEVTHKWALAEGSPETLKMIDDLAFDFQGACVLEYGR</sequence>
<dbReference type="Proteomes" id="UP000785200">
    <property type="component" value="Unassembled WGS sequence"/>
</dbReference>
<proteinExistence type="predicted"/>
<protein>
    <submittedName>
        <fullName evidence="1">Uncharacterized protein</fullName>
    </submittedName>
</protein>